<accession>A0A1A8WHI6</accession>
<protein>
    <submittedName>
        <fullName evidence="3">PIR Superfamily Protein</fullName>
    </submittedName>
</protein>
<dbReference type="Pfam" id="PF05795">
    <property type="entry name" value="Plasmodium_Vir"/>
    <property type="match status" value="2"/>
</dbReference>
<evidence type="ECO:0000256" key="1">
    <source>
        <dbReference type="SAM" id="MobiDB-lite"/>
    </source>
</evidence>
<proteinExistence type="predicted"/>
<dbReference type="EMBL" id="FLQU01001288">
    <property type="protein sequence ID" value="SBS92424.1"/>
    <property type="molecule type" value="Genomic_DNA"/>
</dbReference>
<evidence type="ECO:0000313" key="4">
    <source>
        <dbReference type="Proteomes" id="UP000078560"/>
    </source>
</evidence>
<evidence type="ECO:0000256" key="2">
    <source>
        <dbReference type="SAM" id="Phobius"/>
    </source>
</evidence>
<dbReference type="InterPro" id="IPR008780">
    <property type="entry name" value="Plasmodium_Vir"/>
</dbReference>
<dbReference type="AlphaFoldDB" id="A0A1A8WHI6"/>
<feature type="transmembrane region" description="Helical" evidence="2">
    <location>
        <begin position="268"/>
        <end position="286"/>
    </location>
</feature>
<dbReference type="Proteomes" id="UP000078560">
    <property type="component" value="Unassembled WGS sequence"/>
</dbReference>
<keyword evidence="2" id="KW-0812">Transmembrane</keyword>
<name>A0A1A8WHI6_PLAOA</name>
<reference evidence="4" key="1">
    <citation type="submission" date="2016-05" db="EMBL/GenBank/DDBJ databases">
        <authorList>
            <person name="Naeem Raeece"/>
        </authorList>
    </citation>
    <scope>NUCLEOTIDE SEQUENCE [LARGE SCALE GENOMIC DNA]</scope>
</reference>
<organism evidence="3 4">
    <name type="scientific">Plasmodium ovale curtisi</name>
    <dbReference type="NCBI Taxonomy" id="864141"/>
    <lineage>
        <taxon>Eukaryota</taxon>
        <taxon>Sar</taxon>
        <taxon>Alveolata</taxon>
        <taxon>Apicomplexa</taxon>
        <taxon>Aconoidasida</taxon>
        <taxon>Haemosporida</taxon>
        <taxon>Plasmodiidae</taxon>
        <taxon>Plasmodium</taxon>
        <taxon>Plasmodium (Plasmodium)</taxon>
    </lineage>
</organism>
<keyword evidence="2" id="KW-1133">Transmembrane helix</keyword>
<gene>
    <name evidence="3" type="ORF">POVCU2_0074120</name>
</gene>
<feature type="region of interest" description="Disordered" evidence="1">
    <location>
        <begin position="225"/>
        <end position="251"/>
    </location>
</feature>
<evidence type="ECO:0000313" key="3">
    <source>
        <dbReference type="EMBL" id="SBS92424.1"/>
    </source>
</evidence>
<sequence length="339" mass="39796">MACSPMPYQKQYEFLNYLEEYEKYENLAEQNGINNIYNVNYSFIESEYSDYIPQLTKMCKTFVYLIEKLLDRSIRPTSNDDYDMDYLNYWLNKEINIIDSNNICKQNFFKNLRSKNNENANFRKLSGKIYDIKENEFKDMNTLYTLYKKYNEINKTINNGNSNKEGIIEYAKDCASKYTTVKRKCSGESTSFCKTLTNFKKKYEEIDLCKYHLVNWKKSKLPPLTDDEDTSLKECSPTANPIGGESSHTRMELPDTVEDPLNIGTQNITIGVVGTLGIPCIFFILYKFTSIGTWMRTLMNKNEKLFENLDEKMNHFSHTYELEHINSENSSYNIAYNSL</sequence>
<keyword evidence="2" id="KW-0472">Membrane</keyword>